<dbReference type="Proteomes" id="UP000520767">
    <property type="component" value="Unassembled WGS sequence"/>
</dbReference>
<dbReference type="InterPro" id="IPR011701">
    <property type="entry name" value="MFS"/>
</dbReference>
<protein>
    <submittedName>
        <fullName evidence="2">MFS family permease</fullName>
    </submittedName>
</protein>
<comment type="caution">
    <text evidence="2">The sequence shown here is derived from an EMBL/GenBank/DDBJ whole genome shotgun (WGS) entry which is preliminary data.</text>
</comment>
<feature type="transmembrane region" description="Helical" evidence="1">
    <location>
        <begin position="200"/>
        <end position="223"/>
    </location>
</feature>
<evidence type="ECO:0000313" key="3">
    <source>
        <dbReference type="Proteomes" id="UP000520767"/>
    </source>
</evidence>
<dbReference type="InterPro" id="IPR036259">
    <property type="entry name" value="MFS_trans_sf"/>
</dbReference>
<gene>
    <name evidence="2" type="ORF">FHR82_004333</name>
</gene>
<feature type="transmembrane region" description="Helical" evidence="1">
    <location>
        <begin position="66"/>
        <end position="99"/>
    </location>
</feature>
<dbReference type="PANTHER" id="PTHR23542">
    <property type="match status" value="1"/>
</dbReference>
<evidence type="ECO:0000256" key="1">
    <source>
        <dbReference type="SAM" id="Phobius"/>
    </source>
</evidence>
<feature type="transmembrane region" description="Helical" evidence="1">
    <location>
        <begin position="20"/>
        <end position="45"/>
    </location>
</feature>
<accession>A0A7W7Q6Q9</accession>
<name>A0A7W7Q6Q9_9PSEU</name>
<evidence type="ECO:0000313" key="2">
    <source>
        <dbReference type="EMBL" id="MBB4908091.1"/>
    </source>
</evidence>
<dbReference type="PANTHER" id="PTHR23542:SF1">
    <property type="entry name" value="MAJOR FACILITATOR SUPERFAMILY (MFS) PROFILE DOMAIN-CONTAINING PROTEIN"/>
    <property type="match status" value="1"/>
</dbReference>
<feature type="transmembrane region" description="Helical" evidence="1">
    <location>
        <begin position="260"/>
        <end position="293"/>
    </location>
</feature>
<dbReference type="AlphaFoldDB" id="A0A7W7Q6Q9"/>
<organism evidence="2 3">
    <name type="scientific">Actinophytocola algeriensis</name>
    <dbReference type="NCBI Taxonomy" id="1768010"/>
    <lineage>
        <taxon>Bacteria</taxon>
        <taxon>Bacillati</taxon>
        <taxon>Actinomycetota</taxon>
        <taxon>Actinomycetes</taxon>
        <taxon>Pseudonocardiales</taxon>
        <taxon>Pseudonocardiaceae</taxon>
    </lineage>
</organism>
<dbReference type="Pfam" id="PF07690">
    <property type="entry name" value="MFS_1"/>
    <property type="match status" value="1"/>
</dbReference>
<feature type="transmembrane region" description="Helical" evidence="1">
    <location>
        <begin position="317"/>
        <end position="336"/>
    </location>
</feature>
<keyword evidence="3" id="KW-1185">Reference proteome</keyword>
<sequence length="375" mass="37920">MSRLTAANNLARLSVSMLSLSLLVAVTQVHGYAAAGLLVLVYAITNAAAGPVRGRLADRFRPRVVLLSLLAVHVVAFVLLCVALAAPMAVLVVACLLLGASVPPTGPVVRGLWPVLIPKERLATAYAFDGALNNATFVAGPVLAGVLLLVLPAQVAVAVTGVVKVTGDALVATAPEVRDMPVHQRPTHLLGPLVHGRIRLLLTLMALDTFTYGCLEVAAVAAASGRGSAGVLTGLLALGSVVSGLAYGARTWPGIAGSQLVVLTGAGVVVLAAGAGSSGMVLAGAVFAAYGLVNGPVETVKQVLIGEGSQAHQRVEVFSWVFSVMWLGFGVGTTVAGQVSSSGETTPALVIATGAQLIAVTLTAARLRHAKVVAQ</sequence>
<dbReference type="Gene3D" id="1.20.1250.20">
    <property type="entry name" value="MFS general substrate transporter like domains"/>
    <property type="match status" value="1"/>
</dbReference>
<keyword evidence="1" id="KW-0472">Membrane</keyword>
<dbReference type="RefSeq" id="WP_184812200.1">
    <property type="nucleotide sequence ID" value="NZ_JACHJQ010000004.1"/>
</dbReference>
<dbReference type="SUPFAM" id="SSF103473">
    <property type="entry name" value="MFS general substrate transporter"/>
    <property type="match status" value="1"/>
</dbReference>
<proteinExistence type="predicted"/>
<reference evidence="2 3" key="1">
    <citation type="submission" date="2020-08" db="EMBL/GenBank/DDBJ databases">
        <title>Genomic Encyclopedia of Type Strains, Phase III (KMG-III): the genomes of soil and plant-associated and newly described type strains.</title>
        <authorList>
            <person name="Whitman W."/>
        </authorList>
    </citation>
    <scope>NUCLEOTIDE SEQUENCE [LARGE SCALE GENOMIC DNA]</scope>
    <source>
        <strain evidence="2 3">CECT 8960</strain>
    </source>
</reference>
<dbReference type="EMBL" id="JACHJQ010000004">
    <property type="protein sequence ID" value="MBB4908091.1"/>
    <property type="molecule type" value="Genomic_DNA"/>
</dbReference>
<dbReference type="GO" id="GO:0022857">
    <property type="term" value="F:transmembrane transporter activity"/>
    <property type="evidence" value="ECO:0007669"/>
    <property type="project" value="InterPro"/>
</dbReference>
<feature type="transmembrane region" description="Helical" evidence="1">
    <location>
        <begin position="348"/>
        <end position="367"/>
    </location>
</feature>
<keyword evidence="1" id="KW-0812">Transmembrane</keyword>
<feature type="transmembrane region" description="Helical" evidence="1">
    <location>
        <begin position="229"/>
        <end position="248"/>
    </location>
</feature>
<feature type="transmembrane region" description="Helical" evidence="1">
    <location>
        <begin position="142"/>
        <end position="163"/>
    </location>
</feature>
<keyword evidence="1" id="KW-1133">Transmembrane helix</keyword>